<dbReference type="Proteomes" id="UP000031802">
    <property type="component" value="Unassembled WGS sequence"/>
</dbReference>
<reference evidence="2" key="1">
    <citation type="submission" date="2014-04" db="EMBL/GenBank/DDBJ databases">
        <title>Whole-Genome optical mapping and complete genome sequence of Sphingobacterium deserti sp. nov., a new spaces isolated from desert in the west of China.</title>
        <authorList>
            <person name="Teng C."/>
            <person name="Zhou Z."/>
            <person name="Li X."/>
            <person name="Chen M."/>
            <person name="Lin M."/>
            <person name="Wang L."/>
            <person name="Su S."/>
            <person name="Zhang C."/>
            <person name="Zhang W."/>
        </authorList>
    </citation>
    <scope>NUCLEOTIDE SEQUENCE [LARGE SCALE GENOMIC DNA]</scope>
    <source>
        <strain evidence="2">ACCC05744</strain>
    </source>
</reference>
<comment type="caution">
    <text evidence="1">The sequence shown here is derived from an EMBL/GenBank/DDBJ whole genome shotgun (WGS) entry which is preliminary data.</text>
</comment>
<evidence type="ECO:0000313" key="2">
    <source>
        <dbReference type="Proteomes" id="UP000031802"/>
    </source>
</evidence>
<gene>
    <name evidence="1" type="ORF">DI53_2910</name>
</gene>
<reference evidence="1 2" key="2">
    <citation type="journal article" date="2015" name="PLoS ONE">
        <title>Whole-Genome Optical Mapping and Finished Genome Sequence of Sphingobacterium deserti sp. nov., a New Species Isolated from the Western Desert of China.</title>
        <authorList>
            <person name="Teng C."/>
            <person name="Zhou Z."/>
            <person name="Molnar I."/>
            <person name="Li X."/>
            <person name="Tang R."/>
            <person name="Chen M."/>
            <person name="Wang L."/>
            <person name="Su S."/>
            <person name="Zhang W."/>
            <person name="Lin M."/>
        </authorList>
    </citation>
    <scope>NUCLEOTIDE SEQUENCE [LARGE SCALE GENOMIC DNA]</scope>
    <source>
        <strain evidence="2">ACCC05744</strain>
    </source>
</reference>
<keyword evidence="2" id="KW-1185">Reference proteome</keyword>
<dbReference type="AlphaFoldDB" id="A0A0B8T666"/>
<protein>
    <submittedName>
        <fullName evidence="1">Uncharacterized protein</fullName>
    </submittedName>
</protein>
<proteinExistence type="predicted"/>
<accession>A0A0B8T666</accession>
<organism evidence="1 2">
    <name type="scientific">Sphingobacterium deserti</name>
    <dbReference type="NCBI Taxonomy" id="1229276"/>
    <lineage>
        <taxon>Bacteria</taxon>
        <taxon>Pseudomonadati</taxon>
        <taxon>Bacteroidota</taxon>
        <taxon>Sphingobacteriia</taxon>
        <taxon>Sphingobacteriales</taxon>
        <taxon>Sphingobacteriaceae</taxon>
        <taxon>Sphingobacterium</taxon>
    </lineage>
</organism>
<evidence type="ECO:0000313" key="1">
    <source>
        <dbReference type="EMBL" id="KGE13379.1"/>
    </source>
</evidence>
<sequence>MIDLVLNNNTKYSVRSVDEIRNEKLDFVVIQFHDHSPEDIDWQAKTNAIISLKNGRRKHAYRYCPVAA</sequence>
<dbReference type="EMBL" id="JJMU01000053">
    <property type="protein sequence ID" value="KGE13379.1"/>
    <property type="molecule type" value="Genomic_DNA"/>
</dbReference>
<dbReference type="STRING" id="1229276.DI53_2910"/>
<name>A0A0B8T666_9SPHI</name>